<keyword evidence="1" id="KW-0812">Transmembrane</keyword>
<evidence type="ECO:0000256" key="1">
    <source>
        <dbReference type="SAM" id="Phobius"/>
    </source>
</evidence>
<name>A0ABM7GMX1_9GAMM</name>
<keyword evidence="1" id="KW-1133">Transmembrane helix</keyword>
<sequence length="172" mass="18061">MPTRSGRFAISIKFLIALLTGVLLGSVVQTQFNLAALQSMGVEIPTMLRLETTLQDLTTFAPVYAALFIAGFLPSQIAAVLISRWLGGKLQALLSAGAAAIGLLVSLKIVDSVAPMPTFIAATREISGLIAMLLCAALAGWLFALLNGHSRNTHLSHPTDLPALHCGRVSVA</sequence>
<dbReference type="EMBL" id="AP019416">
    <property type="protein sequence ID" value="BBI52345.1"/>
    <property type="molecule type" value="Genomic_DNA"/>
</dbReference>
<dbReference type="Proteomes" id="UP000289555">
    <property type="component" value="Chromosome"/>
</dbReference>
<protein>
    <submittedName>
        <fullName evidence="2">Uncharacterized protein</fullName>
    </submittedName>
</protein>
<accession>A0ABM7GMX1</accession>
<reference evidence="3" key="1">
    <citation type="journal article" date="2019" name="Microbiol. Resour. Announc.">
        <title>Complete Genome Sequence of Halomonas olivaria, a Moderately Halophilic Bacterium Isolated from Olive Processing Effluents, Obtained by Nanopore Sequencing.</title>
        <authorList>
            <person name="Nagata S."/>
            <person name="Ii K.M."/>
            <person name="Tsukimi T."/>
            <person name="Miura M.C."/>
            <person name="Galipon J."/>
            <person name="Arakawa K."/>
        </authorList>
    </citation>
    <scope>NUCLEOTIDE SEQUENCE [LARGE SCALE GENOMIC DNA]</scope>
    <source>
        <strain evidence="3">TYRC17</strain>
    </source>
</reference>
<feature type="transmembrane region" description="Helical" evidence="1">
    <location>
        <begin position="93"/>
        <end position="114"/>
    </location>
</feature>
<keyword evidence="3" id="KW-1185">Reference proteome</keyword>
<keyword evidence="1" id="KW-0472">Membrane</keyword>
<evidence type="ECO:0000313" key="2">
    <source>
        <dbReference type="EMBL" id="BBI52345.1"/>
    </source>
</evidence>
<proteinExistence type="predicted"/>
<evidence type="ECO:0000313" key="3">
    <source>
        <dbReference type="Proteomes" id="UP000289555"/>
    </source>
</evidence>
<gene>
    <name evidence="2" type="ORF">HORIV_47660</name>
</gene>
<feature type="transmembrane region" description="Helical" evidence="1">
    <location>
        <begin position="126"/>
        <end position="146"/>
    </location>
</feature>
<feature type="transmembrane region" description="Helical" evidence="1">
    <location>
        <begin position="61"/>
        <end position="81"/>
    </location>
</feature>
<organism evidence="2 3">
    <name type="scientific">Vreelandella olivaria</name>
    <dbReference type="NCBI Taxonomy" id="390919"/>
    <lineage>
        <taxon>Bacteria</taxon>
        <taxon>Pseudomonadati</taxon>
        <taxon>Pseudomonadota</taxon>
        <taxon>Gammaproteobacteria</taxon>
        <taxon>Oceanospirillales</taxon>
        <taxon>Halomonadaceae</taxon>
        <taxon>Vreelandella</taxon>
    </lineage>
</organism>